<feature type="region of interest" description="Disordered" evidence="1">
    <location>
        <begin position="623"/>
        <end position="736"/>
    </location>
</feature>
<feature type="compositionally biased region" description="Polar residues" evidence="1">
    <location>
        <begin position="34"/>
        <end position="46"/>
    </location>
</feature>
<feature type="compositionally biased region" description="Low complexity" evidence="1">
    <location>
        <begin position="260"/>
        <end position="276"/>
    </location>
</feature>
<evidence type="ECO:0000256" key="1">
    <source>
        <dbReference type="SAM" id="MobiDB-lite"/>
    </source>
</evidence>
<evidence type="ECO:0000313" key="3">
    <source>
        <dbReference type="Proteomes" id="UP001141806"/>
    </source>
</evidence>
<feature type="compositionally biased region" description="Polar residues" evidence="1">
    <location>
        <begin position="686"/>
        <end position="707"/>
    </location>
</feature>
<evidence type="ECO:0000313" key="2">
    <source>
        <dbReference type="EMBL" id="KAJ4966757.1"/>
    </source>
</evidence>
<feature type="compositionally biased region" description="Basic and acidic residues" evidence="1">
    <location>
        <begin position="138"/>
        <end position="162"/>
    </location>
</feature>
<dbReference type="AlphaFoldDB" id="A0A9Q0KAA0"/>
<dbReference type="PANTHER" id="PTHR34775:SF4">
    <property type="entry name" value="TRANSMEMBRANE PROTEIN"/>
    <property type="match status" value="1"/>
</dbReference>
<proteinExistence type="predicted"/>
<reference evidence="2" key="1">
    <citation type="journal article" date="2023" name="Plant J.">
        <title>The genome of the king protea, Protea cynaroides.</title>
        <authorList>
            <person name="Chang J."/>
            <person name="Duong T.A."/>
            <person name="Schoeman C."/>
            <person name="Ma X."/>
            <person name="Roodt D."/>
            <person name="Barker N."/>
            <person name="Li Z."/>
            <person name="Van de Peer Y."/>
            <person name="Mizrachi E."/>
        </authorList>
    </citation>
    <scope>NUCLEOTIDE SEQUENCE</scope>
    <source>
        <tissue evidence="2">Young leaves</tissue>
    </source>
</reference>
<dbReference type="OrthoDB" id="676522at2759"/>
<protein>
    <submittedName>
        <fullName evidence="2">Uncharacterized protein</fullName>
    </submittedName>
</protein>
<feature type="compositionally biased region" description="Acidic residues" evidence="1">
    <location>
        <begin position="281"/>
        <end position="301"/>
    </location>
</feature>
<dbReference type="PANTHER" id="PTHR34775">
    <property type="entry name" value="TRANSMEMBRANE PROTEIN"/>
    <property type="match status" value="1"/>
</dbReference>
<comment type="caution">
    <text evidence="2">The sequence shown here is derived from an EMBL/GenBank/DDBJ whole genome shotgun (WGS) entry which is preliminary data.</text>
</comment>
<gene>
    <name evidence="2" type="ORF">NE237_018606</name>
</gene>
<sequence length="736" mass="81611">MGFSSNPSRTNPNLRNQESSGIRKSFNEGFNPVTPANSPADFSQRNASHREGLVSLRNSYEQKENEKNQNLKPARVRSPTVSTVTKSFMAPTVSASSKINASPRKKVLTERNEEVGTSTSFSAGKSPFTAMNPSGLPKEVRSKLETAFDSKVHSESPKKSDASLESPVPEVPRETPDLSLFSPEPRTVDSKCSDADLGSKIKPSLSQSPVVAPYDPKTNYLSPRPRFLHYKPNPRIEVYLNKDQGFNLGEGKRLEERFSSESSSETENTEESQSPSHQKEYEDDDSSEIISEENDENDFSEPEIKVRRVNDAQKSHSLTRFKSISLLLFLVVACLCFPVTDTPIHCPSLFSRQTFSRFDSPDKIAEIARLWSVSSVSYLSKLISFPNEMEEIGPLQFPNSTSSEEKHLADHYQTVDYGYNDREKILDVETVENLKENIADIQTNVEFEEQPQLIVLASDLKPQNPDKGEFLEEGDFDSFNNIEPINLEAPEKCSNTKFEDQSPPLSKVWGVEPDISEVDSPGKNDADSPTNIELANAETTAHISDSDHSHGSFHDLEAPESSHRESNYWFPEREVLGISSVVLTLLIAALLYHKQNKASIPKASVPVNQLATKKLSLCSSVSASSDHLNQGRTSPEEVERVGQSGPSEMSSTLQGSSNRGKRDLDSANEVQSHGRKPSRSAKRESLASSSEFSTGSPSYGSFTTFEKFQSKHKSGDEGMVTPVRRSSRIRKQITSP</sequence>
<dbReference type="EMBL" id="JAMYWD010000007">
    <property type="protein sequence ID" value="KAJ4966757.1"/>
    <property type="molecule type" value="Genomic_DNA"/>
</dbReference>
<feature type="compositionally biased region" description="Polar residues" evidence="1">
    <location>
        <begin position="1"/>
        <end position="22"/>
    </location>
</feature>
<organism evidence="2 3">
    <name type="scientific">Protea cynaroides</name>
    <dbReference type="NCBI Taxonomy" id="273540"/>
    <lineage>
        <taxon>Eukaryota</taxon>
        <taxon>Viridiplantae</taxon>
        <taxon>Streptophyta</taxon>
        <taxon>Embryophyta</taxon>
        <taxon>Tracheophyta</taxon>
        <taxon>Spermatophyta</taxon>
        <taxon>Magnoliopsida</taxon>
        <taxon>Proteales</taxon>
        <taxon>Proteaceae</taxon>
        <taxon>Protea</taxon>
    </lineage>
</organism>
<name>A0A9Q0KAA0_9MAGN</name>
<feature type="compositionally biased region" description="Basic residues" evidence="1">
    <location>
        <begin position="725"/>
        <end position="736"/>
    </location>
</feature>
<accession>A0A9Q0KAA0</accession>
<feature type="compositionally biased region" description="Polar residues" evidence="1">
    <location>
        <begin position="644"/>
        <end position="658"/>
    </location>
</feature>
<feature type="region of interest" description="Disordered" evidence="1">
    <location>
        <begin position="250"/>
        <end position="304"/>
    </location>
</feature>
<feature type="compositionally biased region" description="Basic and acidic residues" evidence="1">
    <location>
        <begin position="250"/>
        <end position="259"/>
    </location>
</feature>
<keyword evidence="3" id="KW-1185">Reference proteome</keyword>
<feature type="region of interest" description="Disordered" evidence="1">
    <location>
        <begin position="1"/>
        <end position="228"/>
    </location>
</feature>
<feature type="compositionally biased region" description="Basic and acidic residues" evidence="1">
    <location>
        <begin position="60"/>
        <end position="69"/>
    </location>
</feature>
<feature type="compositionally biased region" description="Basic and acidic residues" evidence="1">
    <location>
        <begin position="186"/>
        <end position="199"/>
    </location>
</feature>
<dbReference type="Proteomes" id="UP001141806">
    <property type="component" value="Unassembled WGS sequence"/>
</dbReference>